<evidence type="ECO:0000313" key="3">
    <source>
        <dbReference type="Proteomes" id="UP001159363"/>
    </source>
</evidence>
<proteinExistence type="predicted"/>
<comment type="caution">
    <text evidence="2">The sequence shown here is derived from an EMBL/GenBank/DDBJ whole genome shotgun (WGS) entry which is preliminary data.</text>
</comment>
<protein>
    <submittedName>
        <fullName evidence="2">Uncharacterized protein</fullName>
    </submittedName>
</protein>
<keyword evidence="3" id="KW-1185">Reference proteome</keyword>
<sequence length="241" mass="27422">MDYRDVEVLENIRLNSNRHGSDGRSSLKFTSFYEMATYEFQIIHPVTTEELKLFEMHFLPSHQPNSKQSERRNEVTTKRSVLLAKAQGSTNVQPDMRKRLIASMHKANEKACSEQQQVSERRAWLYRKIIRNLSCCFQRRCTWALIEPFPAPPRTSKGETTKRCADLNEEGGGGRELAARPATDNATLHTGRAISRGPLIAGRRGLTTRQLNSTHCNKYRPHPSTSTPFTSPPVPRIDNSN</sequence>
<reference evidence="2 3" key="1">
    <citation type="submission" date="2023-02" db="EMBL/GenBank/DDBJ databases">
        <title>LHISI_Scaffold_Assembly.</title>
        <authorList>
            <person name="Stuart O.P."/>
            <person name="Cleave R."/>
            <person name="Magrath M.J.L."/>
            <person name="Mikheyev A.S."/>
        </authorList>
    </citation>
    <scope>NUCLEOTIDE SEQUENCE [LARGE SCALE GENOMIC DNA]</scope>
    <source>
        <strain evidence="2">Daus_M_001</strain>
        <tissue evidence="2">Leg muscle</tissue>
    </source>
</reference>
<name>A0ABQ9I5R1_9NEOP</name>
<dbReference type="Proteomes" id="UP001159363">
    <property type="component" value="Chromosome 2"/>
</dbReference>
<gene>
    <name evidence="2" type="ORF">PR048_004153</name>
</gene>
<dbReference type="EMBL" id="JARBHB010000002">
    <property type="protein sequence ID" value="KAJ8891625.1"/>
    <property type="molecule type" value="Genomic_DNA"/>
</dbReference>
<organism evidence="2 3">
    <name type="scientific">Dryococelus australis</name>
    <dbReference type="NCBI Taxonomy" id="614101"/>
    <lineage>
        <taxon>Eukaryota</taxon>
        <taxon>Metazoa</taxon>
        <taxon>Ecdysozoa</taxon>
        <taxon>Arthropoda</taxon>
        <taxon>Hexapoda</taxon>
        <taxon>Insecta</taxon>
        <taxon>Pterygota</taxon>
        <taxon>Neoptera</taxon>
        <taxon>Polyneoptera</taxon>
        <taxon>Phasmatodea</taxon>
        <taxon>Verophasmatodea</taxon>
        <taxon>Anareolatae</taxon>
        <taxon>Phasmatidae</taxon>
        <taxon>Eurycanthinae</taxon>
        <taxon>Dryococelus</taxon>
    </lineage>
</organism>
<evidence type="ECO:0000313" key="2">
    <source>
        <dbReference type="EMBL" id="KAJ8891625.1"/>
    </source>
</evidence>
<accession>A0ABQ9I5R1</accession>
<feature type="region of interest" description="Disordered" evidence="1">
    <location>
        <begin position="214"/>
        <end position="241"/>
    </location>
</feature>
<evidence type="ECO:0000256" key="1">
    <source>
        <dbReference type="SAM" id="MobiDB-lite"/>
    </source>
</evidence>